<comment type="caution">
    <text evidence="2">The sequence shown here is derived from an EMBL/GenBank/DDBJ whole genome shotgun (WGS) entry which is preliminary data.</text>
</comment>
<evidence type="ECO:0000313" key="2">
    <source>
        <dbReference type="EMBL" id="MBJ7882966.1"/>
    </source>
</evidence>
<dbReference type="RefSeq" id="WP_199603441.1">
    <property type="nucleotide sequence ID" value="NZ_JAEHJZ010000064.1"/>
</dbReference>
<gene>
    <name evidence="2" type="ORF">JEM65_20220</name>
</gene>
<evidence type="ECO:0000259" key="1">
    <source>
        <dbReference type="SMART" id="SM00235"/>
    </source>
</evidence>
<dbReference type="GO" id="GO:0006508">
    <property type="term" value="P:proteolysis"/>
    <property type="evidence" value="ECO:0007669"/>
    <property type="project" value="InterPro"/>
</dbReference>
<evidence type="ECO:0000313" key="3">
    <source>
        <dbReference type="Proteomes" id="UP000662373"/>
    </source>
</evidence>
<accession>A0A934KP86</accession>
<reference evidence="2 3" key="1">
    <citation type="submission" date="2020-09" db="EMBL/GenBank/DDBJ databases">
        <title>Draft genome of Gelidibacter salicanalis PAMC21136.</title>
        <authorList>
            <person name="Park H."/>
        </authorList>
    </citation>
    <scope>NUCLEOTIDE SEQUENCE [LARGE SCALE GENOMIC DNA]</scope>
    <source>
        <strain evidence="2 3">PAMC21136</strain>
    </source>
</reference>
<feature type="domain" description="Peptidase metallopeptidase" evidence="1">
    <location>
        <begin position="123"/>
        <end position="268"/>
    </location>
</feature>
<dbReference type="EMBL" id="JAEHJZ010000064">
    <property type="protein sequence ID" value="MBJ7882966.1"/>
    <property type="molecule type" value="Genomic_DNA"/>
</dbReference>
<dbReference type="InterPro" id="IPR001506">
    <property type="entry name" value="Peptidase_M12A"/>
</dbReference>
<protein>
    <recommendedName>
        <fullName evidence="1">Peptidase metallopeptidase domain-containing protein</fullName>
    </recommendedName>
</protein>
<dbReference type="SUPFAM" id="SSF55486">
    <property type="entry name" value="Metalloproteases ('zincins'), catalytic domain"/>
    <property type="match status" value="1"/>
</dbReference>
<dbReference type="InterPro" id="IPR006026">
    <property type="entry name" value="Peptidase_Metallo"/>
</dbReference>
<dbReference type="Pfam" id="PF01400">
    <property type="entry name" value="Astacin"/>
    <property type="match status" value="1"/>
</dbReference>
<dbReference type="AlphaFoldDB" id="A0A934KP86"/>
<organism evidence="2 3">
    <name type="scientific">Gelidibacter salicanalis</name>
    <dbReference type="NCBI Taxonomy" id="291193"/>
    <lineage>
        <taxon>Bacteria</taxon>
        <taxon>Pseudomonadati</taxon>
        <taxon>Bacteroidota</taxon>
        <taxon>Flavobacteriia</taxon>
        <taxon>Flavobacteriales</taxon>
        <taxon>Flavobacteriaceae</taxon>
        <taxon>Gelidibacter</taxon>
    </lineage>
</organism>
<dbReference type="SMART" id="SM00235">
    <property type="entry name" value="ZnMc"/>
    <property type="match status" value="1"/>
</dbReference>
<dbReference type="GO" id="GO:0004222">
    <property type="term" value="F:metalloendopeptidase activity"/>
    <property type="evidence" value="ECO:0007669"/>
    <property type="project" value="InterPro"/>
</dbReference>
<dbReference type="GO" id="GO:0008270">
    <property type="term" value="F:zinc ion binding"/>
    <property type="evidence" value="ECO:0007669"/>
    <property type="project" value="InterPro"/>
</dbReference>
<dbReference type="PROSITE" id="PS51257">
    <property type="entry name" value="PROKAR_LIPOPROTEIN"/>
    <property type="match status" value="1"/>
</dbReference>
<name>A0A934KP86_9FLAO</name>
<keyword evidence="3" id="KW-1185">Reference proteome</keyword>
<sequence>MKTNYNILLCVVLLTSACKDNTAEKIEINDEIATDSIAIRNFCTQMPLYDMTDAFLYSFEKEQQSINGGFERISTEDFNEWKESSPLVSIEFNKVDTLKALFGSPIKENALEYFYQIDAAIVHNSVWPYNQLKVKFINGSKALQDRVMSHAVEWEKWCAVKFERVASESADITISFSDEGFWSHVGKQSVNYSPSMSLTGIENESAARFRGTVLHEFGHALGLVHEHQNPNSELVWNEPAVFDYYARTQGWNEEETYENVIYRYNFGAYNHEDATKFDPTSVMIYEIPSWMLKNSSGIGFKENDELSDLDKQLIKTKYY</sequence>
<dbReference type="InterPro" id="IPR024079">
    <property type="entry name" value="MetalloPept_cat_dom_sf"/>
</dbReference>
<dbReference type="Gene3D" id="3.40.390.10">
    <property type="entry name" value="Collagenase (Catalytic Domain)"/>
    <property type="match status" value="1"/>
</dbReference>
<proteinExistence type="predicted"/>
<dbReference type="Proteomes" id="UP000662373">
    <property type="component" value="Unassembled WGS sequence"/>
</dbReference>